<evidence type="ECO:0000313" key="1">
    <source>
        <dbReference type="EMBL" id="KAK7401205.1"/>
    </source>
</evidence>
<comment type="caution">
    <text evidence="1">The sequence shown here is derived from an EMBL/GenBank/DDBJ whole genome shotgun (WGS) entry which is preliminary data.</text>
</comment>
<sequence length="118" mass="11769">MAAEVGTSGERALAVALKCHRKLVLPEDSDDKEGVAAETVAGQRAEIETGGAELPTCDFEGFSLCCAPSLAVSIVSTSRSCSFMENGEVTSGASEGSVVDGTKVAATDGRAGAGASAK</sequence>
<evidence type="ECO:0000313" key="2">
    <source>
        <dbReference type="Proteomes" id="UP001386955"/>
    </source>
</evidence>
<accession>A0AAN9SQX9</accession>
<proteinExistence type="predicted"/>
<keyword evidence="2" id="KW-1185">Reference proteome</keyword>
<gene>
    <name evidence="1" type="ORF">VNO78_12527</name>
</gene>
<name>A0AAN9SQX9_PSOTE</name>
<organism evidence="1 2">
    <name type="scientific">Psophocarpus tetragonolobus</name>
    <name type="common">Winged bean</name>
    <name type="synonym">Dolichos tetragonolobus</name>
    <dbReference type="NCBI Taxonomy" id="3891"/>
    <lineage>
        <taxon>Eukaryota</taxon>
        <taxon>Viridiplantae</taxon>
        <taxon>Streptophyta</taxon>
        <taxon>Embryophyta</taxon>
        <taxon>Tracheophyta</taxon>
        <taxon>Spermatophyta</taxon>
        <taxon>Magnoliopsida</taxon>
        <taxon>eudicotyledons</taxon>
        <taxon>Gunneridae</taxon>
        <taxon>Pentapetalae</taxon>
        <taxon>rosids</taxon>
        <taxon>fabids</taxon>
        <taxon>Fabales</taxon>
        <taxon>Fabaceae</taxon>
        <taxon>Papilionoideae</taxon>
        <taxon>50 kb inversion clade</taxon>
        <taxon>NPAAA clade</taxon>
        <taxon>indigoferoid/millettioid clade</taxon>
        <taxon>Phaseoleae</taxon>
        <taxon>Psophocarpus</taxon>
    </lineage>
</organism>
<reference evidence="1 2" key="1">
    <citation type="submission" date="2024-01" db="EMBL/GenBank/DDBJ databases">
        <title>The genomes of 5 underutilized Papilionoideae crops provide insights into root nodulation and disease resistanc.</title>
        <authorList>
            <person name="Jiang F."/>
        </authorList>
    </citation>
    <scope>NUCLEOTIDE SEQUENCE [LARGE SCALE GENOMIC DNA]</scope>
    <source>
        <strain evidence="1">DUOXIRENSHENG_FW03</strain>
        <tissue evidence="1">Leaves</tissue>
    </source>
</reference>
<protein>
    <submittedName>
        <fullName evidence="1">Uncharacterized protein</fullName>
    </submittedName>
</protein>
<dbReference type="EMBL" id="JAYMYS010000003">
    <property type="protein sequence ID" value="KAK7401205.1"/>
    <property type="molecule type" value="Genomic_DNA"/>
</dbReference>
<dbReference type="Proteomes" id="UP001386955">
    <property type="component" value="Unassembled WGS sequence"/>
</dbReference>
<dbReference type="AlphaFoldDB" id="A0AAN9SQX9"/>